<dbReference type="GO" id="GO:0061630">
    <property type="term" value="F:ubiquitin protein ligase activity"/>
    <property type="evidence" value="ECO:0007669"/>
    <property type="project" value="InterPro"/>
</dbReference>
<feature type="domain" description="SWIM-type" evidence="7">
    <location>
        <begin position="48"/>
        <end position="79"/>
    </location>
</feature>
<dbReference type="SMART" id="SM00184">
    <property type="entry name" value="RING"/>
    <property type="match status" value="2"/>
</dbReference>
<reference evidence="8" key="1">
    <citation type="submission" date="2021-09" db="EMBL/GenBank/DDBJ databases">
        <authorList>
            <consortium name="AG Swart"/>
            <person name="Singh M."/>
            <person name="Singh A."/>
            <person name="Seah K."/>
            <person name="Emmerich C."/>
        </authorList>
    </citation>
    <scope>NUCLEOTIDE SEQUENCE</scope>
    <source>
        <strain evidence="8">ATCC30299</strain>
    </source>
</reference>
<protein>
    <submittedName>
        <fullName evidence="8">Uncharacterized protein</fullName>
    </submittedName>
</protein>
<organism evidence="8 9">
    <name type="scientific">Blepharisma stoltei</name>
    <dbReference type="NCBI Taxonomy" id="1481888"/>
    <lineage>
        <taxon>Eukaryota</taxon>
        <taxon>Sar</taxon>
        <taxon>Alveolata</taxon>
        <taxon>Ciliophora</taxon>
        <taxon>Postciliodesmatophora</taxon>
        <taxon>Heterotrichea</taxon>
        <taxon>Heterotrichida</taxon>
        <taxon>Blepharismidae</taxon>
        <taxon>Blepharisma</taxon>
    </lineage>
</organism>
<dbReference type="InterPro" id="IPR019787">
    <property type="entry name" value="Znf_PHD-finger"/>
</dbReference>
<keyword evidence="2 4" id="KW-0863">Zinc-finger</keyword>
<dbReference type="InterPro" id="IPR000433">
    <property type="entry name" value="Znf_ZZ"/>
</dbReference>
<dbReference type="InterPro" id="IPR001841">
    <property type="entry name" value="Znf_RING"/>
</dbReference>
<evidence type="ECO:0000259" key="7">
    <source>
        <dbReference type="PROSITE" id="PS50966"/>
    </source>
</evidence>
<evidence type="ECO:0000256" key="4">
    <source>
        <dbReference type="PROSITE-ProRule" id="PRU00175"/>
    </source>
</evidence>
<comment type="caution">
    <text evidence="8">The sequence shown here is derived from an EMBL/GenBank/DDBJ whole genome shotgun (WGS) entry which is preliminary data.</text>
</comment>
<name>A0AAU9IYR0_9CILI</name>
<accession>A0AAU9IYR0</accession>
<dbReference type="PROSITE" id="PS50966">
    <property type="entry name" value="ZF_SWIM"/>
    <property type="match status" value="1"/>
</dbReference>
<evidence type="ECO:0000256" key="2">
    <source>
        <dbReference type="ARBA" id="ARBA00022771"/>
    </source>
</evidence>
<keyword evidence="9" id="KW-1185">Reference proteome</keyword>
<dbReference type="CDD" id="cd16494">
    <property type="entry name" value="RING-CH-C4HC3_ZSWM2"/>
    <property type="match status" value="1"/>
</dbReference>
<evidence type="ECO:0000259" key="6">
    <source>
        <dbReference type="PROSITE" id="PS50089"/>
    </source>
</evidence>
<proteinExistence type="predicted"/>
<dbReference type="PROSITE" id="PS50016">
    <property type="entry name" value="ZF_PHD_2"/>
    <property type="match status" value="1"/>
</dbReference>
<dbReference type="InterPro" id="IPR039903">
    <property type="entry name" value="Zswim2"/>
</dbReference>
<gene>
    <name evidence="8" type="ORF">BSTOLATCC_MIC24250</name>
</gene>
<dbReference type="PANTHER" id="PTHR21540">
    <property type="entry name" value="RING FINGER AND SWIM DOMAIN-CONTAINING PROTEIN 2"/>
    <property type="match status" value="1"/>
</dbReference>
<feature type="domain" description="PHD-type" evidence="5">
    <location>
        <begin position="131"/>
        <end position="185"/>
    </location>
</feature>
<dbReference type="GO" id="GO:0008270">
    <property type="term" value="F:zinc ion binding"/>
    <property type="evidence" value="ECO:0007669"/>
    <property type="project" value="UniProtKB-KW"/>
</dbReference>
<dbReference type="Proteomes" id="UP001162131">
    <property type="component" value="Unassembled WGS sequence"/>
</dbReference>
<dbReference type="EMBL" id="CAJZBQ010000023">
    <property type="protein sequence ID" value="CAG9319700.1"/>
    <property type="molecule type" value="Genomic_DNA"/>
</dbReference>
<keyword evidence="3" id="KW-0862">Zinc</keyword>
<dbReference type="PANTHER" id="PTHR21540:SF3">
    <property type="entry name" value="E3 UBIQUITIN-PROTEIN LIGASE ZSWIM2"/>
    <property type="match status" value="1"/>
</dbReference>
<dbReference type="InterPro" id="IPR013083">
    <property type="entry name" value="Znf_RING/FYVE/PHD"/>
</dbReference>
<dbReference type="SUPFAM" id="SSF57850">
    <property type="entry name" value="RING/U-box"/>
    <property type="match status" value="3"/>
</dbReference>
<evidence type="ECO:0000256" key="1">
    <source>
        <dbReference type="ARBA" id="ARBA00022723"/>
    </source>
</evidence>
<dbReference type="Gene3D" id="3.30.40.10">
    <property type="entry name" value="Zinc/RING finger domain, C3HC4 (zinc finger)"/>
    <property type="match status" value="1"/>
</dbReference>
<dbReference type="AlphaFoldDB" id="A0AAU9IYR0"/>
<keyword evidence="1" id="KW-0479">Metal-binding</keyword>
<evidence type="ECO:0000313" key="9">
    <source>
        <dbReference type="Proteomes" id="UP001162131"/>
    </source>
</evidence>
<dbReference type="Pfam" id="PF00569">
    <property type="entry name" value="ZZ"/>
    <property type="match status" value="1"/>
</dbReference>
<dbReference type="Pfam" id="PF13639">
    <property type="entry name" value="zf-RING_2"/>
    <property type="match status" value="1"/>
</dbReference>
<evidence type="ECO:0000313" key="8">
    <source>
        <dbReference type="EMBL" id="CAG9319700.1"/>
    </source>
</evidence>
<dbReference type="InterPro" id="IPR043145">
    <property type="entry name" value="Znf_ZZ_sf"/>
</dbReference>
<dbReference type="Gene3D" id="3.30.60.90">
    <property type="match status" value="1"/>
</dbReference>
<feature type="domain" description="RING-type" evidence="6">
    <location>
        <begin position="134"/>
        <end position="183"/>
    </location>
</feature>
<sequence>MLRQLPYRFHPSTKTHSLIQKALNSTFYLVQELGPTSFLLKDDNKISYRVSIGSTVQCSCRKTSPDHCIHTLYVLLKIFKLNPYNPLLWQLSFIDSEINWILNNRQCISFDSIEETWSKAKEISKRVKLNTECCSICQEEMKSADDLVYCKNGCGHNFHIKCMKIWADHKISNDEIVTCPMCRAEWKLATLQKPDPLPISELKQKIKHNPDSWCEGCGKCPIRNEKFKCLACPEIYLCLRCFYIEHIDHPMLRKRSYKHRWEPAFRPGEKECDLETYIMKAVPSAEGWECIICKDRAECDWKIFLCGHTAHECCLIINLRNHQYLCPEDDSLILSGLDIEYYKPKKNRENCSVRNNKRNRGDSVPTTRKIFRNPPTTWNRSRRIDESFQLPSLIITKFERDLNALNLSSLI</sequence>
<dbReference type="PROSITE" id="PS50089">
    <property type="entry name" value="ZF_RING_2"/>
    <property type="match status" value="1"/>
</dbReference>
<dbReference type="InterPro" id="IPR007527">
    <property type="entry name" value="Znf_SWIM"/>
</dbReference>
<evidence type="ECO:0000256" key="3">
    <source>
        <dbReference type="ARBA" id="ARBA00022833"/>
    </source>
</evidence>
<evidence type="ECO:0000259" key="5">
    <source>
        <dbReference type="PROSITE" id="PS50016"/>
    </source>
</evidence>